<sequence length="112" mass="11925">MPANTDDIRASVSKDIAALQQEVSRLQKMISAQGAEAYYEVRGRAGKVYDEALPRAKNAVAQIRTEGAAAAGAAREHPAATTTALVLAGAIGFLAGYLLAGSPQPQHRHWWR</sequence>
<gene>
    <name evidence="3" type="ORF">AMC81_CH03539</name>
    <name evidence="4" type="ORF">HER27_001865</name>
</gene>
<dbReference type="EMBL" id="CP064931">
    <property type="protein sequence ID" value="QPK09352.1"/>
    <property type="molecule type" value="Genomic_DNA"/>
</dbReference>
<evidence type="ECO:0000256" key="2">
    <source>
        <dbReference type="SAM" id="Phobius"/>
    </source>
</evidence>
<evidence type="ECO:0000313" key="5">
    <source>
        <dbReference type="Proteomes" id="UP000078551"/>
    </source>
</evidence>
<keyword evidence="2" id="KW-1133">Transmembrane helix</keyword>
<reference evidence="3 5" key="1">
    <citation type="submission" date="2015-11" db="EMBL/GenBank/DDBJ databases">
        <title>The limits of bacterial species coexistence and the symbiotic plasmid transference in sympatric Rhizobium populations.</title>
        <authorList>
            <person name="Perez-Carrascal O.M."/>
            <person name="VanInsberghe D."/>
            <person name="Juarez S."/>
            <person name="Polz M.F."/>
            <person name="Vinuesa P."/>
            <person name="Gonzalez V."/>
        </authorList>
    </citation>
    <scope>NUCLEOTIDE SEQUENCE [LARGE SCALE GENOMIC DNA]</scope>
    <source>
        <strain evidence="3 5">N771</strain>
    </source>
</reference>
<accession>A0A192TFF6</accession>
<keyword evidence="2" id="KW-0812">Transmembrane</keyword>
<dbReference type="EMBL" id="CP013568">
    <property type="protein sequence ID" value="ANL86275.1"/>
    <property type="molecule type" value="Genomic_DNA"/>
</dbReference>
<organism evidence="4 6">
    <name type="scientific">Rhizobium phaseoli</name>
    <dbReference type="NCBI Taxonomy" id="396"/>
    <lineage>
        <taxon>Bacteria</taxon>
        <taxon>Pseudomonadati</taxon>
        <taxon>Pseudomonadota</taxon>
        <taxon>Alphaproteobacteria</taxon>
        <taxon>Hyphomicrobiales</taxon>
        <taxon>Rhizobiaceae</taxon>
        <taxon>Rhizobium/Agrobacterium group</taxon>
        <taxon>Rhizobium</taxon>
    </lineage>
</organism>
<keyword evidence="1" id="KW-0175">Coiled coil</keyword>
<evidence type="ECO:0008006" key="7">
    <source>
        <dbReference type="Google" id="ProtNLM"/>
    </source>
</evidence>
<keyword evidence="2" id="KW-0472">Membrane</keyword>
<feature type="coiled-coil region" evidence="1">
    <location>
        <begin position="9"/>
        <end position="36"/>
    </location>
</feature>
<dbReference type="AlphaFoldDB" id="A0A192TFF6"/>
<dbReference type="Proteomes" id="UP000540266">
    <property type="component" value="Chromosome"/>
</dbReference>
<evidence type="ECO:0000313" key="4">
    <source>
        <dbReference type="EMBL" id="QPK09352.1"/>
    </source>
</evidence>
<keyword evidence="5" id="KW-1185">Reference proteome</keyword>
<evidence type="ECO:0000256" key="1">
    <source>
        <dbReference type="SAM" id="Coils"/>
    </source>
</evidence>
<dbReference type="Proteomes" id="UP000078551">
    <property type="component" value="Chromosome"/>
</dbReference>
<reference evidence="4 6" key="2">
    <citation type="submission" date="2020-11" db="EMBL/GenBank/DDBJ databases">
        <title>Indigenous Rhizobia Nodulating Common beans in Western Kenya.</title>
        <authorList>
            <person name="Wekesa C.S."/>
            <person name="Oelmueller R."/>
            <person name="Furch A.C."/>
        </authorList>
    </citation>
    <scope>NUCLEOTIDE SEQUENCE [LARGE SCALE GENOMIC DNA]</scope>
    <source>
        <strain evidence="6">BS3</strain>
        <strain evidence="4">S3</strain>
    </source>
</reference>
<evidence type="ECO:0000313" key="6">
    <source>
        <dbReference type="Proteomes" id="UP000540266"/>
    </source>
</evidence>
<proteinExistence type="predicted"/>
<name>A0A192TFF6_9HYPH</name>
<dbReference type="GeneID" id="45958832"/>
<protein>
    <recommendedName>
        <fullName evidence="7">DUF3618 domain-containing protein</fullName>
    </recommendedName>
</protein>
<dbReference type="RefSeq" id="WP_064822647.1">
    <property type="nucleotide sequence ID" value="NZ_CP013532.1"/>
</dbReference>
<evidence type="ECO:0000313" key="3">
    <source>
        <dbReference type="EMBL" id="ANL86275.1"/>
    </source>
</evidence>
<feature type="transmembrane region" description="Helical" evidence="2">
    <location>
        <begin position="79"/>
        <end position="100"/>
    </location>
</feature>